<evidence type="ECO:0000313" key="2">
    <source>
        <dbReference type="EMBL" id="KAK3209142.1"/>
    </source>
</evidence>
<dbReference type="AlphaFoldDB" id="A0AAN6LZW7"/>
<keyword evidence="3" id="KW-1185">Reference proteome</keyword>
<accession>A0AAN6LZW7</accession>
<sequence>MSYQIPVSEQSAIKAACLLIYQLFLVLASASQPHEIDEILQLEGFEHPTFRLVTGQYEDGKAFPLPPADPKIHRAIIVNNRCNICWLVMKSLLVSLLNSVNLMIKIDVMIIRPKPHFLLRIDSIKPAIWHTILRITTSEGQFVLDLTGEQYGWTGGVFFPLDVYTQRFCEHFDQKYLFRLEELSPITDASMEKDFVDDPDHGFWHKAQTHLVDLEREFRSRLPEGAIRREHLVSKRERRRLVGRLRELVYRG</sequence>
<evidence type="ECO:0000256" key="1">
    <source>
        <dbReference type="SAM" id="SignalP"/>
    </source>
</evidence>
<dbReference type="EMBL" id="WVTA01000006">
    <property type="protein sequence ID" value="KAK3209142.1"/>
    <property type="molecule type" value="Genomic_DNA"/>
</dbReference>
<evidence type="ECO:0000313" key="3">
    <source>
        <dbReference type="Proteomes" id="UP001280581"/>
    </source>
</evidence>
<keyword evidence="1" id="KW-0732">Signal</keyword>
<name>A0AAN6LZW7_9PLEO</name>
<organism evidence="2 3">
    <name type="scientific">Pseudopithomyces chartarum</name>
    <dbReference type="NCBI Taxonomy" id="1892770"/>
    <lineage>
        <taxon>Eukaryota</taxon>
        <taxon>Fungi</taxon>
        <taxon>Dikarya</taxon>
        <taxon>Ascomycota</taxon>
        <taxon>Pezizomycotina</taxon>
        <taxon>Dothideomycetes</taxon>
        <taxon>Pleosporomycetidae</taxon>
        <taxon>Pleosporales</taxon>
        <taxon>Massarineae</taxon>
        <taxon>Didymosphaeriaceae</taxon>
        <taxon>Pseudopithomyces</taxon>
    </lineage>
</organism>
<gene>
    <name evidence="2" type="ORF">GRF29_69g919084</name>
</gene>
<proteinExistence type="predicted"/>
<feature type="signal peptide" evidence="1">
    <location>
        <begin position="1"/>
        <end position="30"/>
    </location>
</feature>
<protein>
    <submittedName>
        <fullName evidence="2">Uncharacterized protein</fullName>
    </submittedName>
</protein>
<reference evidence="2 3" key="1">
    <citation type="submission" date="2021-02" db="EMBL/GenBank/DDBJ databases">
        <title>Genome assembly of Pseudopithomyces chartarum.</title>
        <authorList>
            <person name="Jauregui R."/>
            <person name="Singh J."/>
            <person name="Voisey C."/>
        </authorList>
    </citation>
    <scope>NUCLEOTIDE SEQUENCE [LARGE SCALE GENOMIC DNA]</scope>
    <source>
        <strain evidence="2 3">AGR01</strain>
    </source>
</reference>
<comment type="caution">
    <text evidence="2">The sequence shown here is derived from an EMBL/GenBank/DDBJ whole genome shotgun (WGS) entry which is preliminary data.</text>
</comment>
<feature type="chain" id="PRO_5042976358" evidence="1">
    <location>
        <begin position="31"/>
        <end position="252"/>
    </location>
</feature>
<dbReference type="Proteomes" id="UP001280581">
    <property type="component" value="Unassembled WGS sequence"/>
</dbReference>